<evidence type="ECO:0000256" key="1">
    <source>
        <dbReference type="ARBA" id="ARBA00022670"/>
    </source>
</evidence>
<dbReference type="PROSITE" id="PS00135">
    <property type="entry name" value="TRYPSIN_SER"/>
    <property type="match status" value="1"/>
</dbReference>
<evidence type="ECO:0000256" key="3">
    <source>
        <dbReference type="ARBA" id="ARBA00022825"/>
    </source>
</evidence>
<dbReference type="PROSITE" id="PS00134">
    <property type="entry name" value="TRYPSIN_HIS"/>
    <property type="match status" value="1"/>
</dbReference>
<dbReference type="EMBL" id="GGYP01006600">
    <property type="protein sequence ID" value="MDE51371.1"/>
    <property type="molecule type" value="Transcribed_RNA"/>
</dbReference>
<protein>
    <submittedName>
        <fullName evidence="7">Transmembrane protease serine 6</fullName>
    </submittedName>
</protein>
<dbReference type="PRINTS" id="PR00722">
    <property type="entry name" value="CHYMOTRYPSIN"/>
</dbReference>
<keyword evidence="4" id="KW-1015">Disulfide bond</keyword>
<evidence type="ECO:0000256" key="2">
    <source>
        <dbReference type="ARBA" id="ARBA00022801"/>
    </source>
</evidence>
<proteinExistence type="predicted"/>
<keyword evidence="7" id="KW-0812">Transmembrane</keyword>
<dbReference type="AlphaFoldDB" id="A0A6G1SHG1"/>
<dbReference type="PROSITE" id="PS50240">
    <property type="entry name" value="TRYPSIN_DOM"/>
    <property type="match status" value="1"/>
</dbReference>
<dbReference type="Gene3D" id="2.40.10.10">
    <property type="entry name" value="Trypsin-like serine proteases"/>
    <property type="match status" value="1"/>
</dbReference>
<organism evidence="7">
    <name type="scientific">Aceria tosichella</name>
    <name type="common">wheat curl mite</name>
    <dbReference type="NCBI Taxonomy" id="561515"/>
    <lineage>
        <taxon>Eukaryota</taxon>
        <taxon>Metazoa</taxon>
        <taxon>Ecdysozoa</taxon>
        <taxon>Arthropoda</taxon>
        <taxon>Chelicerata</taxon>
        <taxon>Arachnida</taxon>
        <taxon>Acari</taxon>
        <taxon>Acariformes</taxon>
        <taxon>Trombidiformes</taxon>
        <taxon>Prostigmata</taxon>
        <taxon>Eupodina</taxon>
        <taxon>Eriophyoidea</taxon>
        <taxon>Eriophyidae</taxon>
        <taxon>Eriophyinae</taxon>
        <taxon>Aceriini</taxon>
        <taxon>Aceria</taxon>
    </lineage>
</organism>
<evidence type="ECO:0000259" key="6">
    <source>
        <dbReference type="PROSITE" id="PS50240"/>
    </source>
</evidence>
<dbReference type="SUPFAM" id="SSF50494">
    <property type="entry name" value="Trypsin-like serine proteases"/>
    <property type="match status" value="1"/>
</dbReference>
<dbReference type="InterPro" id="IPR018114">
    <property type="entry name" value="TRYPSIN_HIS"/>
</dbReference>
<dbReference type="GO" id="GO:0006508">
    <property type="term" value="P:proteolysis"/>
    <property type="evidence" value="ECO:0007669"/>
    <property type="project" value="UniProtKB-KW"/>
</dbReference>
<keyword evidence="3 5" id="KW-0720">Serine protease</keyword>
<keyword evidence="1 5" id="KW-0645">Protease</keyword>
<dbReference type="InterPro" id="IPR043504">
    <property type="entry name" value="Peptidase_S1_PA_chymotrypsin"/>
</dbReference>
<evidence type="ECO:0000256" key="5">
    <source>
        <dbReference type="RuleBase" id="RU363034"/>
    </source>
</evidence>
<evidence type="ECO:0000256" key="4">
    <source>
        <dbReference type="ARBA" id="ARBA00023157"/>
    </source>
</evidence>
<keyword evidence="7" id="KW-0472">Membrane</keyword>
<dbReference type="CDD" id="cd00190">
    <property type="entry name" value="Tryp_SPc"/>
    <property type="match status" value="1"/>
</dbReference>
<keyword evidence="2 5" id="KW-0378">Hydrolase</keyword>
<sequence>MAQSKEEESNIMTTQWILPMICRETNVEKNSRPQQHMGQRSIHQTRLLCATICMLSVTILPQYLVTADSDCGINRFNNESPLTERIVGGNNSLHGEWPWQVSVRLNHPQAGKVGHWCGGTLINKEWIVTAAHCIINPLFTLPQAMFWEVRLGEHNQKNTENEEKTFSISHVFHYPWYRGYDNDIAVMKLSEPVKVTEYVRPICVPDDKTSFFGKECVATGWGKVDYNKKASNILQKVAVDVYELSDCQNAYYPKFRISIDQWHLCAGTRDGGRGTCHGDSGGPLQCRVNGKWMIAGITSFGSGCAKPGFPDVFTNVPYFTNWIKEVMKSTK</sequence>
<dbReference type="GO" id="GO:0004252">
    <property type="term" value="F:serine-type endopeptidase activity"/>
    <property type="evidence" value="ECO:0007669"/>
    <property type="project" value="InterPro"/>
</dbReference>
<dbReference type="FunFam" id="2.40.10.10:FF:000003">
    <property type="entry name" value="Transmembrane serine protease 3"/>
    <property type="match status" value="1"/>
</dbReference>
<accession>A0A6G1SHG1</accession>
<gene>
    <name evidence="7" type="primary">Tmprss6_2</name>
    <name evidence="8" type="synonym">Tmprss6_1</name>
    <name evidence="8" type="ORF">g.8681</name>
    <name evidence="7" type="ORF">g.8683</name>
</gene>
<dbReference type="PANTHER" id="PTHR24252:SF7">
    <property type="entry name" value="HYALIN"/>
    <property type="match status" value="1"/>
</dbReference>
<evidence type="ECO:0000313" key="8">
    <source>
        <dbReference type="EMBL" id="MDE51371.1"/>
    </source>
</evidence>
<dbReference type="InterPro" id="IPR033116">
    <property type="entry name" value="TRYPSIN_SER"/>
</dbReference>
<name>A0A6G1SHG1_9ACAR</name>
<dbReference type="PANTHER" id="PTHR24252">
    <property type="entry name" value="ACROSIN-RELATED"/>
    <property type="match status" value="1"/>
</dbReference>
<dbReference type="InterPro" id="IPR009003">
    <property type="entry name" value="Peptidase_S1_PA"/>
</dbReference>
<feature type="domain" description="Peptidase S1" evidence="6">
    <location>
        <begin position="86"/>
        <end position="328"/>
    </location>
</feature>
<dbReference type="Pfam" id="PF00089">
    <property type="entry name" value="Trypsin"/>
    <property type="match status" value="1"/>
</dbReference>
<dbReference type="InterPro" id="IPR001314">
    <property type="entry name" value="Peptidase_S1A"/>
</dbReference>
<dbReference type="EMBL" id="GGYP01005205">
    <property type="protein sequence ID" value="MDE49976.1"/>
    <property type="molecule type" value="Transcribed_RNA"/>
</dbReference>
<dbReference type="InterPro" id="IPR001254">
    <property type="entry name" value="Trypsin_dom"/>
</dbReference>
<reference evidence="7" key="1">
    <citation type="submission" date="2018-10" db="EMBL/GenBank/DDBJ databases">
        <title>Transcriptome assembly of Aceria tosichella (Wheat curl mite) Type 2.</title>
        <authorList>
            <person name="Scully E.D."/>
            <person name="Geib S.M."/>
            <person name="Palmer N.A."/>
            <person name="Gupta A.K."/>
            <person name="Sarath G."/>
            <person name="Tatineni S."/>
        </authorList>
    </citation>
    <scope>NUCLEOTIDE SEQUENCE</scope>
    <source>
        <strain evidence="7">LincolnNE</strain>
    </source>
</reference>
<evidence type="ECO:0000313" key="7">
    <source>
        <dbReference type="EMBL" id="MDE49976.1"/>
    </source>
</evidence>
<dbReference type="SMART" id="SM00020">
    <property type="entry name" value="Tryp_SPc"/>
    <property type="match status" value="1"/>
</dbReference>